<evidence type="ECO:0000256" key="1">
    <source>
        <dbReference type="SAM" id="Phobius"/>
    </source>
</evidence>
<evidence type="ECO:0000313" key="3">
    <source>
        <dbReference type="Proteomes" id="UP000198211"/>
    </source>
</evidence>
<proteinExistence type="predicted"/>
<keyword evidence="1" id="KW-1133">Transmembrane helix</keyword>
<dbReference type="Proteomes" id="UP000198211">
    <property type="component" value="Unassembled WGS sequence"/>
</dbReference>
<comment type="caution">
    <text evidence="2">The sequence shown here is derived from an EMBL/GenBank/DDBJ whole genome shotgun (WGS) entry which is preliminary data.</text>
</comment>
<protein>
    <submittedName>
        <fullName evidence="2">Uncharacterized protein</fullName>
    </submittedName>
</protein>
<dbReference type="EMBL" id="NBNE01020915">
    <property type="protein sequence ID" value="OWY91166.1"/>
    <property type="molecule type" value="Genomic_DNA"/>
</dbReference>
<feature type="transmembrane region" description="Helical" evidence="1">
    <location>
        <begin position="21"/>
        <end position="42"/>
    </location>
</feature>
<keyword evidence="1" id="KW-0812">Transmembrane</keyword>
<dbReference type="OrthoDB" id="148763at2759"/>
<organism evidence="2 3">
    <name type="scientific">Phytophthora megakarya</name>
    <dbReference type="NCBI Taxonomy" id="4795"/>
    <lineage>
        <taxon>Eukaryota</taxon>
        <taxon>Sar</taxon>
        <taxon>Stramenopiles</taxon>
        <taxon>Oomycota</taxon>
        <taxon>Peronosporomycetes</taxon>
        <taxon>Peronosporales</taxon>
        <taxon>Peronosporaceae</taxon>
        <taxon>Phytophthora</taxon>
    </lineage>
</organism>
<sequence>MQTNEVSTGFYNWYRLTDSKVAGTLFASSFFLSRVVFNTVYIIPRVLKQCQPPYVLATSPFFGLQYVWFYMIARKLISHAPLASPAKKRQIDEKQENKKDA</sequence>
<name>A0A225UEY9_9STRA</name>
<reference evidence="3" key="1">
    <citation type="submission" date="2017-03" db="EMBL/GenBank/DDBJ databases">
        <title>Phytopthora megakarya and P. palmivora, two closely related causual agents of cacao black pod achieved similar genome size and gene model numbers by different mechanisms.</title>
        <authorList>
            <person name="Ali S."/>
            <person name="Shao J."/>
            <person name="Larry D.J."/>
            <person name="Kronmiller B."/>
            <person name="Shen D."/>
            <person name="Strem M.D."/>
            <person name="Melnick R.L."/>
            <person name="Guiltinan M.J."/>
            <person name="Tyler B.M."/>
            <person name="Meinhardt L.W."/>
            <person name="Bailey B.A."/>
        </authorList>
    </citation>
    <scope>NUCLEOTIDE SEQUENCE [LARGE SCALE GENOMIC DNA]</scope>
    <source>
        <strain evidence="3">zdho120</strain>
    </source>
</reference>
<keyword evidence="1" id="KW-0472">Membrane</keyword>
<gene>
    <name evidence="2" type="ORF">PHMEG_00040372</name>
</gene>
<keyword evidence="3" id="KW-1185">Reference proteome</keyword>
<feature type="transmembrane region" description="Helical" evidence="1">
    <location>
        <begin position="54"/>
        <end position="73"/>
    </location>
</feature>
<dbReference type="AlphaFoldDB" id="A0A225UEY9"/>
<accession>A0A225UEY9</accession>
<evidence type="ECO:0000313" key="2">
    <source>
        <dbReference type="EMBL" id="OWY91166.1"/>
    </source>
</evidence>